<feature type="non-terminal residue" evidence="1">
    <location>
        <position position="1"/>
    </location>
</feature>
<proteinExistence type="predicted"/>
<dbReference type="EMBL" id="BART01002992">
    <property type="protein sequence ID" value="GAG70987.1"/>
    <property type="molecule type" value="Genomic_DNA"/>
</dbReference>
<sequence>VLDIIPHAAKEQLENCDYREYVLENELWIEKPNFKTYDIFLSSATLEHISDEEIIQLFDYIRSQKIKYLILLVTTTPKGSNWKNFGGAHVLRTGSIGLKKMLSERGYKLLEDNSQRIKWCSFWEL</sequence>
<comment type="caution">
    <text evidence="1">The sequence shown here is derived from an EMBL/GenBank/DDBJ whole genome shotgun (WGS) entry which is preliminary data.</text>
</comment>
<gene>
    <name evidence="1" type="ORF">S01H4_08635</name>
</gene>
<dbReference type="AlphaFoldDB" id="X1ANN1"/>
<reference evidence="1" key="1">
    <citation type="journal article" date="2014" name="Front. Microbiol.">
        <title>High frequency of phylogenetically diverse reductive dehalogenase-homologous genes in deep subseafloor sedimentary metagenomes.</title>
        <authorList>
            <person name="Kawai M."/>
            <person name="Futagami T."/>
            <person name="Toyoda A."/>
            <person name="Takaki Y."/>
            <person name="Nishi S."/>
            <person name="Hori S."/>
            <person name="Arai W."/>
            <person name="Tsubouchi T."/>
            <person name="Morono Y."/>
            <person name="Uchiyama I."/>
            <person name="Ito T."/>
            <person name="Fujiyama A."/>
            <person name="Inagaki F."/>
            <person name="Takami H."/>
        </authorList>
    </citation>
    <scope>NUCLEOTIDE SEQUENCE</scope>
    <source>
        <strain evidence="1">Expedition CK06-06</strain>
    </source>
</reference>
<evidence type="ECO:0000313" key="1">
    <source>
        <dbReference type="EMBL" id="GAG70987.1"/>
    </source>
</evidence>
<protein>
    <recommendedName>
        <fullName evidence="2">Methyltransferase domain-containing protein</fullName>
    </recommendedName>
</protein>
<name>X1ANN1_9ZZZZ</name>
<organism evidence="1">
    <name type="scientific">marine sediment metagenome</name>
    <dbReference type="NCBI Taxonomy" id="412755"/>
    <lineage>
        <taxon>unclassified sequences</taxon>
        <taxon>metagenomes</taxon>
        <taxon>ecological metagenomes</taxon>
    </lineage>
</organism>
<evidence type="ECO:0008006" key="2">
    <source>
        <dbReference type="Google" id="ProtNLM"/>
    </source>
</evidence>
<accession>X1ANN1</accession>